<comment type="caution">
    <text evidence="1">The sequence shown here is derived from an EMBL/GenBank/DDBJ whole genome shotgun (WGS) entry which is preliminary data.</text>
</comment>
<name>A0ACC2NKL1_9HYME</name>
<organism evidence="1 2">
    <name type="scientific">Eretmocerus hayati</name>
    <dbReference type="NCBI Taxonomy" id="131215"/>
    <lineage>
        <taxon>Eukaryota</taxon>
        <taxon>Metazoa</taxon>
        <taxon>Ecdysozoa</taxon>
        <taxon>Arthropoda</taxon>
        <taxon>Hexapoda</taxon>
        <taxon>Insecta</taxon>
        <taxon>Pterygota</taxon>
        <taxon>Neoptera</taxon>
        <taxon>Endopterygota</taxon>
        <taxon>Hymenoptera</taxon>
        <taxon>Apocrita</taxon>
        <taxon>Proctotrupomorpha</taxon>
        <taxon>Chalcidoidea</taxon>
        <taxon>Aphelinidae</taxon>
        <taxon>Aphelininae</taxon>
        <taxon>Eretmocerus</taxon>
    </lineage>
</organism>
<dbReference type="Proteomes" id="UP001239111">
    <property type="component" value="Chromosome 3"/>
</dbReference>
<proteinExistence type="predicted"/>
<evidence type="ECO:0000313" key="1">
    <source>
        <dbReference type="EMBL" id="KAJ8670849.1"/>
    </source>
</evidence>
<evidence type="ECO:0000313" key="2">
    <source>
        <dbReference type="Proteomes" id="UP001239111"/>
    </source>
</evidence>
<dbReference type="EMBL" id="CM056743">
    <property type="protein sequence ID" value="KAJ8670849.1"/>
    <property type="molecule type" value="Genomic_DNA"/>
</dbReference>
<accession>A0ACC2NKL1</accession>
<protein>
    <submittedName>
        <fullName evidence="1">Uncharacterized protein</fullName>
    </submittedName>
</protein>
<gene>
    <name evidence="1" type="ORF">QAD02_002108</name>
</gene>
<keyword evidence="2" id="KW-1185">Reference proteome</keyword>
<sequence length="273" mass="31035">MNENFVKATSQNLPKVDLVMLTRFIKTNDCFTDPELQNVKTGRSMRASYRDYAIGYVQLLRRGQTCTVQAKICPETKCRDSNYTVLVIIDERNYEIKKADCHCAASEGGCTHIIALIAWLYRKIEEPAPTSVDCYWKKPVLSMVGSHMKYVTMKSLLPPSLHDQDMNGGVNNNDFLKLVLRQSEAKKTSSHLLHYFSQNSIIKMSVHNLAISFKGNRTNVSEFLEFCSQVLTPKNCEFASKITKGQSEDISWFELKYGKMSASIIWECAHCST</sequence>
<reference evidence="1" key="1">
    <citation type="submission" date="2023-04" db="EMBL/GenBank/DDBJ databases">
        <title>A chromosome-level genome assembly of the parasitoid wasp Eretmocerus hayati.</title>
        <authorList>
            <person name="Zhong Y."/>
            <person name="Liu S."/>
            <person name="Liu Y."/>
        </authorList>
    </citation>
    <scope>NUCLEOTIDE SEQUENCE</scope>
    <source>
        <strain evidence="1">ZJU_SS_LIU_2023</strain>
    </source>
</reference>